<dbReference type="AlphaFoldDB" id="A0A5K8A7X6"/>
<dbReference type="EMBL" id="AP021879">
    <property type="protein sequence ID" value="BBO88566.1"/>
    <property type="molecule type" value="Genomic_DNA"/>
</dbReference>
<sequence length="79" mass="9278">MGGQRIIITIAPEDKIWLESYSKAHNISTAEAVRQGIRRLKQLAEKDTYKTLIATTRHVWRKGDGLKYQENLRSEWHDR</sequence>
<evidence type="ECO:0008006" key="3">
    <source>
        <dbReference type="Google" id="ProtNLM"/>
    </source>
</evidence>
<evidence type="ECO:0000313" key="2">
    <source>
        <dbReference type="Proteomes" id="UP000422108"/>
    </source>
</evidence>
<accession>A0A5K8A7X6</accession>
<organism evidence="1 2">
    <name type="scientific">Desulfosarcina ovata subsp. ovata</name>
    <dbReference type="NCBI Taxonomy" id="2752305"/>
    <lineage>
        <taxon>Bacteria</taxon>
        <taxon>Pseudomonadati</taxon>
        <taxon>Thermodesulfobacteriota</taxon>
        <taxon>Desulfobacteria</taxon>
        <taxon>Desulfobacterales</taxon>
        <taxon>Desulfosarcinaceae</taxon>
        <taxon>Desulfosarcina</taxon>
    </lineage>
</organism>
<name>A0A5K8A7X6_9BACT</name>
<protein>
    <recommendedName>
        <fullName evidence="3">CopG family transcriptional regulator</fullName>
    </recommendedName>
</protein>
<reference evidence="1 2" key="1">
    <citation type="submission" date="2019-11" db="EMBL/GenBank/DDBJ databases">
        <title>Comparative genomics of hydrocarbon-degrading Desulfosarcina strains.</title>
        <authorList>
            <person name="Watanabe M."/>
            <person name="Kojima H."/>
            <person name="Fukui M."/>
        </authorList>
    </citation>
    <scope>NUCLEOTIDE SEQUENCE [LARGE SCALE GENOMIC DNA]</scope>
    <source>
        <strain evidence="2">oXyS1</strain>
    </source>
</reference>
<dbReference type="Proteomes" id="UP000422108">
    <property type="component" value="Chromosome"/>
</dbReference>
<gene>
    <name evidence="1" type="ORF">DSCOOX_17460</name>
</gene>
<proteinExistence type="predicted"/>
<keyword evidence="2" id="KW-1185">Reference proteome</keyword>
<evidence type="ECO:0000313" key="1">
    <source>
        <dbReference type="EMBL" id="BBO88566.1"/>
    </source>
</evidence>